<sequence>MSLPSPDLDDRRFQDLVDDAKRFIQRRCPEWTDHNVSDPGVALIEAFAQMVDQLSYRLNRVPEKIHLEFLDLLGVQMTAPQAARTELTFRLATPQKADVTVPVGTEVATPRTGSAPARVFTVSRQLDIVPTALGHIGTAHAGQTPELSTERFESGEPVTCFAQPPAPGDALLVGLTQAAPRCAVALHVDCRMDGVGVDPRRPPRVWEAWCGEGWLPCEVESDSTGGLNRPGEILLHLPDGHVDSLIGRRRAGWLRCRITEGAPGQPVYSSSPKVDALEAYTVGGTTGAVEGETIPHDELGTSDGTPGQSFTLHRTPVVAGSLRAVAVETKAGRQVWKAVESFADSSPTDRHVTVDEASGTIRFGPAVRQPDGEIRQYGAVPDIGARITAGAYRRGGGRAGNVAASTLTVLRTPVALVSRVENRTPATGGVDAESVDSVRQRAGHWLRTQDRAVTAHDYETIARAACREAGRIECVAEPAGTEHAGLVRVLIVPQVRDVRDENSWRDLVPSEEMLSAAARAVEAARPLGVTVSVSGPAYQGVTVVAEIEAAKGADRAEVKERVLRALYECLSPLPSDSGSGTGSRSGWPLGRALRLSDLYAVAARCEDVESVPRLEMYPADLGTGERQAAADRIDVGPATLFLSFRHQVAVKNAR</sequence>
<dbReference type="NCBIfam" id="TIGR02243">
    <property type="entry name" value="putative baseplate assembly protein"/>
    <property type="match status" value="1"/>
</dbReference>
<reference evidence="1 2" key="1">
    <citation type="submission" date="2020-04" db="EMBL/GenBank/DDBJ databases">
        <title>Draft Genome Sequence of Streptomyces morookaense DSM 40503, an 8-azaguanine-producing strain.</title>
        <authorList>
            <person name="Qi J."/>
            <person name="Gao J.-M."/>
        </authorList>
    </citation>
    <scope>NUCLEOTIDE SEQUENCE [LARGE SCALE GENOMIC DNA]</scope>
    <source>
        <strain evidence="1 2">DSM 40503</strain>
    </source>
</reference>
<dbReference type="AlphaFoldDB" id="A0A7Y7B4M6"/>
<dbReference type="InterPro" id="IPR011749">
    <property type="entry name" value="CHP02243"/>
</dbReference>
<dbReference type="Proteomes" id="UP000587462">
    <property type="component" value="Unassembled WGS sequence"/>
</dbReference>
<accession>A0A7Y7B4M6</accession>
<organism evidence="1 2">
    <name type="scientific">Streptomyces morookaense</name>
    <name type="common">Streptoverticillium morookaense</name>
    <dbReference type="NCBI Taxonomy" id="1970"/>
    <lineage>
        <taxon>Bacteria</taxon>
        <taxon>Bacillati</taxon>
        <taxon>Actinomycetota</taxon>
        <taxon>Actinomycetes</taxon>
        <taxon>Kitasatosporales</taxon>
        <taxon>Streptomycetaceae</taxon>
        <taxon>Streptomyces</taxon>
    </lineage>
</organism>
<keyword evidence="2" id="KW-1185">Reference proteome</keyword>
<evidence type="ECO:0000313" key="1">
    <source>
        <dbReference type="EMBL" id="NVK78897.1"/>
    </source>
</evidence>
<protein>
    <submittedName>
        <fullName evidence="1">Putative baseplate assembly protein</fullName>
    </submittedName>
</protein>
<name>A0A7Y7B4M6_STRMO</name>
<evidence type="ECO:0000313" key="2">
    <source>
        <dbReference type="Proteomes" id="UP000587462"/>
    </source>
</evidence>
<proteinExistence type="predicted"/>
<dbReference type="EMBL" id="JABBXF010000030">
    <property type="protein sequence ID" value="NVK78897.1"/>
    <property type="molecule type" value="Genomic_DNA"/>
</dbReference>
<gene>
    <name evidence="1" type="ORF">HG542_14625</name>
</gene>
<dbReference type="RefSeq" id="WP_171081445.1">
    <property type="nucleotide sequence ID" value="NZ_BNBU01000006.1"/>
</dbReference>
<comment type="caution">
    <text evidence="1">The sequence shown here is derived from an EMBL/GenBank/DDBJ whole genome shotgun (WGS) entry which is preliminary data.</text>
</comment>